<gene>
    <name evidence="1" type="ORF">C5748_11440</name>
</gene>
<proteinExistence type="predicted"/>
<dbReference type="AlphaFoldDB" id="A0A2S9IS15"/>
<dbReference type="Proteomes" id="UP000239434">
    <property type="component" value="Unassembled WGS sequence"/>
</dbReference>
<sequence length="66" mass="7337">MHSAQNPPAHFFSIWHAGEQISRGILTGWKNLAGFTPLWPAGHLPHKGGDCIFIDVEDQSQTLKDE</sequence>
<accession>A0A2S9IS15</accession>
<keyword evidence="2" id="KW-1185">Reference proteome</keyword>
<organism evidence="1 2">
    <name type="scientific">Phyllobacterium phragmitis</name>
    <dbReference type="NCBI Taxonomy" id="2670329"/>
    <lineage>
        <taxon>Bacteria</taxon>
        <taxon>Pseudomonadati</taxon>
        <taxon>Pseudomonadota</taxon>
        <taxon>Alphaproteobacteria</taxon>
        <taxon>Hyphomicrobiales</taxon>
        <taxon>Phyllobacteriaceae</taxon>
        <taxon>Phyllobacterium</taxon>
    </lineage>
</organism>
<reference evidence="1 2" key="1">
    <citation type="submission" date="2018-02" db="EMBL/GenBank/DDBJ databases">
        <title>The draft genome of Phyllobacterium sp. 1N-3.</title>
        <authorList>
            <person name="Liu L."/>
            <person name="Li L."/>
            <person name="Zhang X."/>
            <person name="Wang T."/>
            <person name="Liang L."/>
        </authorList>
    </citation>
    <scope>NUCLEOTIDE SEQUENCE [LARGE SCALE GENOMIC DNA]</scope>
    <source>
        <strain evidence="1 2">1N-3</strain>
    </source>
</reference>
<comment type="caution">
    <text evidence="1">The sequence shown here is derived from an EMBL/GenBank/DDBJ whole genome shotgun (WGS) entry which is preliminary data.</text>
</comment>
<evidence type="ECO:0000313" key="2">
    <source>
        <dbReference type="Proteomes" id="UP000239434"/>
    </source>
</evidence>
<dbReference type="RefSeq" id="WP_105742067.1">
    <property type="nucleotide sequence ID" value="NZ_PVBR01000007.1"/>
</dbReference>
<dbReference type="EMBL" id="PVBR01000007">
    <property type="protein sequence ID" value="PRD43321.1"/>
    <property type="molecule type" value="Genomic_DNA"/>
</dbReference>
<evidence type="ECO:0000313" key="1">
    <source>
        <dbReference type="EMBL" id="PRD43321.1"/>
    </source>
</evidence>
<protein>
    <submittedName>
        <fullName evidence="1">Uncharacterized protein</fullName>
    </submittedName>
</protein>
<name>A0A2S9IS15_9HYPH</name>